<accession>A0A9N7NUB1</accession>
<name>A0A9N7NUB1_STRHE</name>
<reference evidence="3" key="1">
    <citation type="submission" date="2019-12" db="EMBL/GenBank/DDBJ databases">
        <authorList>
            <person name="Scholes J."/>
        </authorList>
    </citation>
    <scope>NUCLEOTIDE SEQUENCE</scope>
</reference>
<dbReference type="EMBL" id="CACSLK010030184">
    <property type="protein sequence ID" value="CAA0836969.1"/>
    <property type="molecule type" value="Genomic_DNA"/>
</dbReference>
<dbReference type="AlphaFoldDB" id="A0A9N7NUB1"/>
<evidence type="ECO:0000313" key="3">
    <source>
        <dbReference type="EMBL" id="CAA0836969.1"/>
    </source>
</evidence>
<dbReference type="Proteomes" id="UP001153555">
    <property type="component" value="Unassembled WGS sequence"/>
</dbReference>
<protein>
    <submittedName>
        <fullName evidence="3">SecY protein transport family protein</fullName>
    </submittedName>
</protein>
<comment type="caution">
    <text evidence="3">The sequence shown here is derived from an EMBL/GenBank/DDBJ whole genome shotgun (WGS) entry which is preliminary data.</text>
</comment>
<evidence type="ECO:0000256" key="2">
    <source>
        <dbReference type="SAM" id="SignalP"/>
    </source>
</evidence>
<keyword evidence="2" id="KW-0732">Signal</keyword>
<feature type="signal peptide" evidence="2">
    <location>
        <begin position="1"/>
        <end position="23"/>
    </location>
</feature>
<organism evidence="3 4">
    <name type="scientific">Striga hermonthica</name>
    <name type="common">Purple witchweed</name>
    <name type="synonym">Buchnera hermonthica</name>
    <dbReference type="NCBI Taxonomy" id="68872"/>
    <lineage>
        <taxon>Eukaryota</taxon>
        <taxon>Viridiplantae</taxon>
        <taxon>Streptophyta</taxon>
        <taxon>Embryophyta</taxon>
        <taxon>Tracheophyta</taxon>
        <taxon>Spermatophyta</taxon>
        <taxon>Magnoliopsida</taxon>
        <taxon>eudicotyledons</taxon>
        <taxon>Gunneridae</taxon>
        <taxon>Pentapetalae</taxon>
        <taxon>asterids</taxon>
        <taxon>lamiids</taxon>
        <taxon>Lamiales</taxon>
        <taxon>Orobanchaceae</taxon>
        <taxon>Buchnereae</taxon>
        <taxon>Striga</taxon>
    </lineage>
</organism>
<sequence length="163" mass="18545">MGGGFRVLHLVRPFLLFLPEVQSADSKVPFREKVIYTVISLFIFLGDCDGAWDHPNRDFWTGYATVAGSKIIEVDTNVREDRALLNGAQKLLGILITVGRVLFYWIVIFVFWCDVFYFYDCSISCSGKPIVVEDFGSKDNMADDENQNVMKEEGTFNFGAYVR</sequence>
<evidence type="ECO:0000256" key="1">
    <source>
        <dbReference type="SAM" id="Phobius"/>
    </source>
</evidence>
<keyword evidence="1" id="KW-0472">Membrane</keyword>
<evidence type="ECO:0000313" key="4">
    <source>
        <dbReference type="Proteomes" id="UP001153555"/>
    </source>
</evidence>
<keyword evidence="1" id="KW-1133">Transmembrane helix</keyword>
<keyword evidence="4" id="KW-1185">Reference proteome</keyword>
<dbReference type="SUPFAM" id="SSF103491">
    <property type="entry name" value="Preprotein translocase SecY subunit"/>
    <property type="match status" value="1"/>
</dbReference>
<feature type="chain" id="PRO_5040385201" evidence="2">
    <location>
        <begin position="24"/>
        <end position="163"/>
    </location>
</feature>
<feature type="transmembrane region" description="Helical" evidence="1">
    <location>
        <begin position="91"/>
        <end position="119"/>
    </location>
</feature>
<keyword evidence="1" id="KW-0812">Transmembrane</keyword>
<proteinExistence type="predicted"/>
<gene>
    <name evidence="3" type="ORF">SHERM_03991</name>
</gene>
<dbReference type="OrthoDB" id="420669at2759"/>
<dbReference type="InterPro" id="IPR023201">
    <property type="entry name" value="SecY_dom_sf"/>
</dbReference>